<organism evidence="8 9">
    <name type="scientific">Globodera pallida</name>
    <name type="common">Potato cyst nematode worm</name>
    <name type="synonym">Heterodera pallida</name>
    <dbReference type="NCBI Taxonomy" id="36090"/>
    <lineage>
        <taxon>Eukaryota</taxon>
        <taxon>Metazoa</taxon>
        <taxon>Ecdysozoa</taxon>
        <taxon>Nematoda</taxon>
        <taxon>Chromadorea</taxon>
        <taxon>Rhabditida</taxon>
        <taxon>Tylenchina</taxon>
        <taxon>Tylenchomorpha</taxon>
        <taxon>Tylenchoidea</taxon>
        <taxon>Heteroderidae</taxon>
        <taxon>Heteroderinae</taxon>
        <taxon>Globodera</taxon>
    </lineage>
</organism>
<comment type="subcellular location">
    <subcellularLocation>
        <location evidence="1">Cytoplasm</location>
    </subcellularLocation>
</comment>
<evidence type="ECO:0000256" key="6">
    <source>
        <dbReference type="PROSITE-ProRule" id="PRU00339"/>
    </source>
</evidence>
<dbReference type="InterPro" id="IPR006636">
    <property type="entry name" value="STI1_HS-bd"/>
</dbReference>
<keyword evidence="4 6" id="KW-0802">TPR repeat</keyword>
<dbReference type="Proteomes" id="UP000050741">
    <property type="component" value="Unassembled WGS sequence"/>
</dbReference>
<accession>A0A183BII9</accession>
<dbReference type="FunFam" id="1.25.40.10:FF:000010">
    <property type="entry name" value="Stress-induced phosphoprotein 1"/>
    <property type="match status" value="1"/>
</dbReference>
<dbReference type="GO" id="GO:0051879">
    <property type="term" value="F:Hsp90 protein binding"/>
    <property type="evidence" value="ECO:0007669"/>
    <property type="project" value="TreeGrafter"/>
</dbReference>
<evidence type="ECO:0000256" key="2">
    <source>
        <dbReference type="ARBA" id="ARBA00022490"/>
    </source>
</evidence>
<evidence type="ECO:0000313" key="9">
    <source>
        <dbReference type="WBParaSite" id="GPLIN_000041800"/>
    </source>
</evidence>
<feature type="domain" description="STI1" evidence="7">
    <location>
        <begin position="270"/>
        <end position="309"/>
    </location>
</feature>
<evidence type="ECO:0000256" key="1">
    <source>
        <dbReference type="ARBA" id="ARBA00004496"/>
    </source>
</evidence>
<dbReference type="WBParaSite" id="GPLIN_000041800">
    <property type="protein sequence ID" value="GPLIN_000041800"/>
    <property type="gene ID" value="GPLIN_000041800"/>
</dbReference>
<dbReference type="Pfam" id="PF17830">
    <property type="entry name" value="STI1-HOP_DP"/>
    <property type="match status" value="1"/>
</dbReference>
<dbReference type="SUPFAM" id="SSF48452">
    <property type="entry name" value="TPR-like"/>
    <property type="match status" value="2"/>
</dbReference>
<reference evidence="8" key="1">
    <citation type="submission" date="2013-12" db="EMBL/GenBank/DDBJ databases">
        <authorList>
            <person name="Aslett M."/>
        </authorList>
    </citation>
    <scope>NUCLEOTIDE SEQUENCE [LARGE SCALE GENOMIC DNA]</scope>
    <source>
        <strain evidence="8">Lindley</strain>
    </source>
</reference>
<dbReference type="PANTHER" id="PTHR22904">
    <property type="entry name" value="TPR REPEAT CONTAINING PROTEIN"/>
    <property type="match status" value="1"/>
</dbReference>
<dbReference type="AlphaFoldDB" id="A0A183BII9"/>
<dbReference type="FunFam" id="1.25.40.10:FF:000027">
    <property type="entry name" value="stress-induced-phosphoprotein 1 isoform X1"/>
    <property type="match status" value="1"/>
</dbReference>
<evidence type="ECO:0000256" key="3">
    <source>
        <dbReference type="ARBA" id="ARBA00022737"/>
    </source>
</evidence>
<name>A0A183BII9_GLOPA</name>
<keyword evidence="8" id="KW-1185">Reference proteome</keyword>
<dbReference type="Pfam" id="PF13414">
    <property type="entry name" value="TPR_11"/>
    <property type="match status" value="1"/>
</dbReference>
<sequence length="321" mass="37301">MASEQALKAKERGNEAYKKKDFATAHKHYDEAIKLCPTNITFYSNKAAVFFEEGKFDECIEMCNKAVEVGRENRADYSLMAKAYARMANCYKMKKDLKQALHFYEKALSECRDPDIVKKHKELEKEVKELESKAYIDPELSDKEKNMGNEFFKKGDYPGAMKHYNEAIRRNPQNAVLYSNRAACFTKLMEFQRAIDDCDLCLKKDPTFVKAYIRKGAALSAMREYGRAQRAYEDALQLDPTNREAREGLHTCMRSNDENPEKARERAMQDPEVQEILRDPGMRVLLEQMSQDPNAAREHLQNKDIFRKLMKLQEAGIIQMR</sequence>
<dbReference type="Gene3D" id="1.25.40.10">
    <property type="entry name" value="Tetratricopeptide repeat domain"/>
    <property type="match status" value="2"/>
</dbReference>
<reference evidence="9" key="3">
    <citation type="submission" date="2016-06" db="UniProtKB">
        <authorList>
            <consortium name="WormBaseParasite"/>
        </authorList>
    </citation>
    <scope>IDENTIFICATION</scope>
</reference>
<evidence type="ECO:0000313" key="8">
    <source>
        <dbReference type="Proteomes" id="UP000050741"/>
    </source>
</evidence>
<dbReference type="Pfam" id="PF07719">
    <property type="entry name" value="TPR_2"/>
    <property type="match status" value="2"/>
</dbReference>
<dbReference type="FunFam" id="1.10.260.100:FF:000002">
    <property type="entry name" value="Stress-induced-phosphoprotein 1 (Hsp70/Hsp90-organizing)"/>
    <property type="match status" value="1"/>
</dbReference>
<evidence type="ECO:0000256" key="5">
    <source>
        <dbReference type="ARBA" id="ARBA00026193"/>
    </source>
</evidence>
<dbReference type="PANTHER" id="PTHR22904:SF523">
    <property type="entry name" value="STRESS-INDUCED-PHOSPHOPROTEIN 1"/>
    <property type="match status" value="1"/>
</dbReference>
<evidence type="ECO:0000259" key="7">
    <source>
        <dbReference type="SMART" id="SM00727"/>
    </source>
</evidence>
<dbReference type="InterPro" id="IPR019734">
    <property type="entry name" value="TPR_rpt"/>
</dbReference>
<dbReference type="InterPro" id="IPR041243">
    <property type="entry name" value="STI1/HOP_DP"/>
</dbReference>
<proteinExistence type="predicted"/>
<dbReference type="SMART" id="SM00028">
    <property type="entry name" value="TPR"/>
    <property type="match status" value="6"/>
</dbReference>
<evidence type="ECO:0000256" key="4">
    <source>
        <dbReference type="ARBA" id="ARBA00022803"/>
    </source>
</evidence>
<dbReference type="Pfam" id="PF13424">
    <property type="entry name" value="TPR_12"/>
    <property type="match status" value="1"/>
</dbReference>
<keyword evidence="2" id="KW-0963">Cytoplasm</keyword>
<dbReference type="Gene3D" id="1.10.260.100">
    <property type="match status" value="1"/>
</dbReference>
<keyword evidence="3" id="KW-0677">Repeat</keyword>
<dbReference type="GO" id="GO:0005737">
    <property type="term" value="C:cytoplasm"/>
    <property type="evidence" value="ECO:0007669"/>
    <property type="project" value="UniProtKB-SubCell"/>
</dbReference>
<protein>
    <recommendedName>
        <fullName evidence="5">Stress-induced-phosphoprotein 1</fullName>
    </recommendedName>
</protein>
<feature type="repeat" description="TPR" evidence="6">
    <location>
        <begin position="141"/>
        <end position="174"/>
    </location>
</feature>
<dbReference type="PROSITE" id="PS50293">
    <property type="entry name" value="TPR_REGION"/>
    <property type="match status" value="1"/>
</dbReference>
<feature type="repeat" description="TPR" evidence="6">
    <location>
        <begin position="81"/>
        <end position="114"/>
    </location>
</feature>
<dbReference type="InterPro" id="IPR013105">
    <property type="entry name" value="TPR_2"/>
</dbReference>
<reference evidence="8" key="2">
    <citation type="submission" date="2014-05" db="EMBL/GenBank/DDBJ databases">
        <title>The genome and life-stage specific transcriptomes of Globodera pallida elucidate key aspects of plant parasitism by a cyst nematode.</title>
        <authorList>
            <person name="Cotton J.A."/>
            <person name="Lilley C.J."/>
            <person name="Jones L.M."/>
            <person name="Kikuchi T."/>
            <person name="Reid A.J."/>
            <person name="Thorpe P."/>
            <person name="Tsai I.J."/>
            <person name="Beasley H."/>
            <person name="Blok V."/>
            <person name="Cock P.J.A."/>
            <person name="Van den Akker S.E."/>
            <person name="Holroyd N."/>
            <person name="Hunt M."/>
            <person name="Mantelin S."/>
            <person name="Naghra H."/>
            <person name="Pain A."/>
            <person name="Palomares-Rius J.E."/>
            <person name="Zarowiecki M."/>
            <person name="Berriman M."/>
            <person name="Jones J.T."/>
            <person name="Urwin P.E."/>
        </authorList>
    </citation>
    <scope>NUCLEOTIDE SEQUENCE [LARGE SCALE GENOMIC DNA]</scope>
    <source>
        <strain evidence="8">Lindley</strain>
    </source>
</reference>
<feature type="repeat" description="TPR" evidence="6">
    <location>
        <begin position="209"/>
        <end position="242"/>
    </location>
</feature>
<dbReference type="SMART" id="SM00727">
    <property type="entry name" value="STI1"/>
    <property type="match status" value="1"/>
</dbReference>
<dbReference type="PROSITE" id="PS50005">
    <property type="entry name" value="TPR"/>
    <property type="match status" value="3"/>
</dbReference>
<dbReference type="InterPro" id="IPR011990">
    <property type="entry name" value="TPR-like_helical_dom_sf"/>
</dbReference>